<comment type="caution">
    <text evidence="2">The sequence shown here is derived from an EMBL/GenBank/DDBJ whole genome shotgun (WGS) entry which is preliminary data.</text>
</comment>
<evidence type="ECO:0008006" key="4">
    <source>
        <dbReference type="Google" id="ProtNLM"/>
    </source>
</evidence>
<sequence length="165" mass="18764">MTEITQTKYQTRQWVTLMWVFLPLLTLCVGLFDGRQLPFALLLKSLFLIAVINLVVLSIFGHLTIKLDEHSLQWQFGIFPWPKWQLDLSEIKQVEVCQTQWFEGKGIRFTREGMLYNAAGNGAVRITKADGKKIRIGSAEPEVLCARLSVLLLNQASTQASNQAR</sequence>
<keyword evidence="3" id="KW-1185">Reference proteome</keyword>
<keyword evidence="1" id="KW-1133">Transmembrane helix</keyword>
<gene>
    <name evidence="2" type="ORF">ACFFJH_08500</name>
</gene>
<dbReference type="EMBL" id="JBHLXJ010000009">
    <property type="protein sequence ID" value="MFC0349845.1"/>
    <property type="molecule type" value="Genomic_DNA"/>
</dbReference>
<evidence type="ECO:0000256" key="1">
    <source>
        <dbReference type="SAM" id="Phobius"/>
    </source>
</evidence>
<dbReference type="Proteomes" id="UP001589844">
    <property type="component" value="Unassembled WGS sequence"/>
</dbReference>
<accession>A0ABV6IEC4</accession>
<feature type="transmembrane region" description="Helical" evidence="1">
    <location>
        <begin position="38"/>
        <end position="60"/>
    </location>
</feature>
<keyword evidence="1" id="KW-0472">Membrane</keyword>
<dbReference type="RefSeq" id="WP_390211659.1">
    <property type="nucleotide sequence ID" value="NZ_JBHLXJ010000009.1"/>
</dbReference>
<keyword evidence="1" id="KW-0812">Transmembrane</keyword>
<reference evidence="2 3" key="1">
    <citation type="submission" date="2024-09" db="EMBL/GenBank/DDBJ databases">
        <authorList>
            <person name="Sun Q."/>
            <person name="Mori K."/>
        </authorList>
    </citation>
    <scope>NUCLEOTIDE SEQUENCE [LARGE SCALE GENOMIC DNA]</scope>
    <source>
        <strain evidence="2 3">CCM 8677</strain>
    </source>
</reference>
<evidence type="ECO:0000313" key="3">
    <source>
        <dbReference type="Proteomes" id="UP001589844"/>
    </source>
</evidence>
<protein>
    <recommendedName>
        <fullName evidence="4">PH domain-containing protein</fullName>
    </recommendedName>
</protein>
<proteinExistence type="predicted"/>
<organism evidence="2 3">
    <name type="scientific">Undibacterium danionis</name>
    <dbReference type="NCBI Taxonomy" id="1812100"/>
    <lineage>
        <taxon>Bacteria</taxon>
        <taxon>Pseudomonadati</taxon>
        <taxon>Pseudomonadota</taxon>
        <taxon>Betaproteobacteria</taxon>
        <taxon>Burkholderiales</taxon>
        <taxon>Oxalobacteraceae</taxon>
        <taxon>Undibacterium</taxon>
    </lineage>
</organism>
<name>A0ABV6IEC4_9BURK</name>
<feature type="transmembrane region" description="Helical" evidence="1">
    <location>
        <begin position="14"/>
        <end position="32"/>
    </location>
</feature>
<evidence type="ECO:0000313" key="2">
    <source>
        <dbReference type="EMBL" id="MFC0349845.1"/>
    </source>
</evidence>